<dbReference type="Proteomes" id="UP000216411">
    <property type="component" value="Unassembled WGS sequence"/>
</dbReference>
<name>A0A371JGY7_9FIRM</name>
<dbReference type="PANTHER" id="PTHR42939:SF1">
    <property type="entry name" value="ABC TRANSPORTER ATP-BINDING PROTEIN ALBC-RELATED"/>
    <property type="match status" value="1"/>
</dbReference>
<organism evidence="5 6">
    <name type="scientific">Lachnotalea glycerini</name>
    <dbReference type="NCBI Taxonomy" id="1763509"/>
    <lineage>
        <taxon>Bacteria</taxon>
        <taxon>Bacillati</taxon>
        <taxon>Bacillota</taxon>
        <taxon>Clostridia</taxon>
        <taxon>Lachnospirales</taxon>
        <taxon>Lachnospiraceae</taxon>
        <taxon>Lachnotalea</taxon>
    </lineage>
</organism>
<evidence type="ECO:0000256" key="3">
    <source>
        <dbReference type="ARBA" id="ARBA00022840"/>
    </source>
</evidence>
<dbReference type="AlphaFoldDB" id="A0A371JGY7"/>
<dbReference type="PROSITE" id="PS50893">
    <property type="entry name" value="ABC_TRANSPORTER_2"/>
    <property type="match status" value="1"/>
</dbReference>
<dbReference type="Pfam" id="PF00005">
    <property type="entry name" value="ABC_tran"/>
    <property type="match status" value="1"/>
</dbReference>
<protein>
    <submittedName>
        <fullName evidence="5">ABC transporter ATP-binding protein</fullName>
    </submittedName>
</protein>
<dbReference type="InterPro" id="IPR027417">
    <property type="entry name" value="P-loop_NTPase"/>
</dbReference>
<dbReference type="EMBL" id="NOKA02000007">
    <property type="protein sequence ID" value="RDY31995.1"/>
    <property type="molecule type" value="Genomic_DNA"/>
</dbReference>
<evidence type="ECO:0000256" key="1">
    <source>
        <dbReference type="ARBA" id="ARBA00022448"/>
    </source>
</evidence>
<gene>
    <name evidence="5" type="ORF">CG710_006750</name>
</gene>
<proteinExistence type="predicted"/>
<dbReference type="InterPro" id="IPR051782">
    <property type="entry name" value="ABC_Transporter_VariousFunc"/>
</dbReference>
<dbReference type="SUPFAM" id="SSF52540">
    <property type="entry name" value="P-loop containing nucleoside triphosphate hydrolases"/>
    <property type="match status" value="1"/>
</dbReference>
<keyword evidence="1" id="KW-0813">Transport</keyword>
<dbReference type="PANTHER" id="PTHR42939">
    <property type="entry name" value="ABC TRANSPORTER ATP-BINDING PROTEIN ALBC-RELATED"/>
    <property type="match status" value="1"/>
</dbReference>
<comment type="caution">
    <text evidence="5">The sequence shown here is derived from an EMBL/GenBank/DDBJ whole genome shotgun (WGS) entry which is preliminary data.</text>
</comment>
<dbReference type="InterPro" id="IPR003439">
    <property type="entry name" value="ABC_transporter-like_ATP-bd"/>
</dbReference>
<evidence type="ECO:0000256" key="2">
    <source>
        <dbReference type="ARBA" id="ARBA00022741"/>
    </source>
</evidence>
<keyword evidence="6" id="KW-1185">Reference proteome</keyword>
<dbReference type="Gene3D" id="3.40.50.300">
    <property type="entry name" value="P-loop containing nucleotide triphosphate hydrolases"/>
    <property type="match status" value="1"/>
</dbReference>
<dbReference type="CDD" id="cd03230">
    <property type="entry name" value="ABC_DR_subfamily_A"/>
    <property type="match status" value="1"/>
</dbReference>
<evidence type="ECO:0000313" key="5">
    <source>
        <dbReference type="EMBL" id="RDY31995.1"/>
    </source>
</evidence>
<dbReference type="GO" id="GO:0016887">
    <property type="term" value="F:ATP hydrolysis activity"/>
    <property type="evidence" value="ECO:0007669"/>
    <property type="project" value="InterPro"/>
</dbReference>
<evidence type="ECO:0000259" key="4">
    <source>
        <dbReference type="PROSITE" id="PS50893"/>
    </source>
</evidence>
<dbReference type="SMART" id="SM00382">
    <property type="entry name" value="AAA"/>
    <property type="match status" value="1"/>
</dbReference>
<dbReference type="RefSeq" id="WP_094377245.1">
    <property type="nucleotide sequence ID" value="NZ_NOKA02000007.1"/>
</dbReference>
<dbReference type="OrthoDB" id="9801987at2"/>
<sequence>MDKFLEVNHITKFYGKVKALDDISFWVKQKEIFGLLGANGSGKSSFIKTLLKIIDSGPNDTGTITVNDKDNMKIGYVAENRAILENLTGEEFIDFVLSINHVNSTEKKEFYLKRFDMYEKKNELIRYYSNGMKKKILIISALSISPDLLIVDEPFAALDPEGIHLLKQVLKDISKEGCTVMICSHTLDVLEEIVDSLIILRKGKMLYFGEKKELFYKMNSNKLEECYIKVVQSESMEEE</sequence>
<keyword evidence="3 5" id="KW-0067">ATP-binding</keyword>
<feature type="domain" description="ABC transporter" evidence="4">
    <location>
        <begin position="5"/>
        <end position="227"/>
    </location>
</feature>
<accession>A0A371JGY7</accession>
<keyword evidence="2" id="KW-0547">Nucleotide-binding</keyword>
<dbReference type="InterPro" id="IPR003593">
    <property type="entry name" value="AAA+_ATPase"/>
</dbReference>
<dbReference type="GO" id="GO:0005524">
    <property type="term" value="F:ATP binding"/>
    <property type="evidence" value="ECO:0007669"/>
    <property type="project" value="UniProtKB-KW"/>
</dbReference>
<reference evidence="5 6" key="1">
    <citation type="journal article" date="2017" name="Genome Announc.">
        <title>Draft Genome Sequence of a Sporulating and Motile Strain of Lachnotalea glycerini Isolated from Water in Quebec City, Canada.</title>
        <authorList>
            <person name="Maheux A.F."/>
            <person name="Boudreau D.K."/>
            <person name="Berube E."/>
            <person name="Boissinot M."/>
            <person name="Raymond F."/>
            <person name="Brodeur S."/>
            <person name="Corbeil J."/>
            <person name="Isabel S."/>
            <person name="Omar R.F."/>
            <person name="Bergeron M.G."/>
        </authorList>
    </citation>
    <scope>NUCLEOTIDE SEQUENCE [LARGE SCALE GENOMIC DNA]</scope>
    <source>
        <strain evidence="5 6">CCRI-19302</strain>
    </source>
</reference>
<evidence type="ECO:0000313" key="6">
    <source>
        <dbReference type="Proteomes" id="UP000216411"/>
    </source>
</evidence>